<accession>A0A150GU34</accession>
<evidence type="ECO:0000313" key="3">
    <source>
        <dbReference type="Proteomes" id="UP000075714"/>
    </source>
</evidence>
<name>A0A150GU34_GONPE</name>
<proteinExistence type="predicted"/>
<dbReference type="AlphaFoldDB" id="A0A150GU34"/>
<evidence type="ECO:0000256" key="1">
    <source>
        <dbReference type="SAM" id="MobiDB-lite"/>
    </source>
</evidence>
<reference evidence="3" key="1">
    <citation type="journal article" date="2016" name="Nat. Commun.">
        <title>The Gonium pectorale genome demonstrates co-option of cell cycle regulation during the evolution of multicellularity.</title>
        <authorList>
            <person name="Hanschen E.R."/>
            <person name="Marriage T.N."/>
            <person name="Ferris P.J."/>
            <person name="Hamaji T."/>
            <person name="Toyoda A."/>
            <person name="Fujiyama A."/>
            <person name="Neme R."/>
            <person name="Noguchi H."/>
            <person name="Minakuchi Y."/>
            <person name="Suzuki M."/>
            <person name="Kawai-Toyooka H."/>
            <person name="Smith D.R."/>
            <person name="Sparks H."/>
            <person name="Anderson J."/>
            <person name="Bakaric R."/>
            <person name="Luria V."/>
            <person name="Karger A."/>
            <person name="Kirschner M.W."/>
            <person name="Durand P.M."/>
            <person name="Michod R.E."/>
            <person name="Nozaki H."/>
            <person name="Olson B.J."/>
        </authorList>
    </citation>
    <scope>NUCLEOTIDE SEQUENCE [LARGE SCALE GENOMIC DNA]</scope>
    <source>
        <strain evidence="3">NIES-2863</strain>
    </source>
</reference>
<organism evidence="2 3">
    <name type="scientific">Gonium pectorale</name>
    <name type="common">Green alga</name>
    <dbReference type="NCBI Taxonomy" id="33097"/>
    <lineage>
        <taxon>Eukaryota</taxon>
        <taxon>Viridiplantae</taxon>
        <taxon>Chlorophyta</taxon>
        <taxon>core chlorophytes</taxon>
        <taxon>Chlorophyceae</taxon>
        <taxon>CS clade</taxon>
        <taxon>Chlamydomonadales</taxon>
        <taxon>Volvocaceae</taxon>
        <taxon>Gonium</taxon>
    </lineage>
</organism>
<dbReference type="EMBL" id="LSYV01000008">
    <property type="protein sequence ID" value="KXZ53331.1"/>
    <property type="molecule type" value="Genomic_DNA"/>
</dbReference>
<gene>
    <name evidence="2" type="ORF">GPECTOR_7g1225</name>
</gene>
<protein>
    <submittedName>
        <fullName evidence="2">Uncharacterized protein</fullName>
    </submittedName>
</protein>
<feature type="compositionally biased region" description="Basic and acidic residues" evidence="1">
    <location>
        <begin position="144"/>
        <end position="159"/>
    </location>
</feature>
<evidence type="ECO:0000313" key="2">
    <source>
        <dbReference type="EMBL" id="KXZ53331.1"/>
    </source>
</evidence>
<feature type="region of interest" description="Disordered" evidence="1">
    <location>
        <begin position="130"/>
        <end position="199"/>
    </location>
</feature>
<comment type="caution">
    <text evidence="2">The sequence shown here is derived from an EMBL/GenBank/DDBJ whole genome shotgun (WGS) entry which is preliminary data.</text>
</comment>
<dbReference type="OrthoDB" id="547030at2759"/>
<feature type="compositionally biased region" description="Acidic residues" evidence="1">
    <location>
        <begin position="189"/>
        <end position="199"/>
    </location>
</feature>
<keyword evidence="3" id="KW-1185">Reference proteome</keyword>
<dbReference type="Proteomes" id="UP000075714">
    <property type="component" value="Unassembled WGS sequence"/>
</dbReference>
<sequence length="199" mass="21462">MGNVATLLVRWPHAPLQKVPRSWREVTDNDRFQYLFPRRPQPFVQRAMDAYEELLHAASVSPDNDPDKVASGSGGRLGAVDSGLSHAHQAALTELLERLQSWQQHLQDTDDISSDKSTIITIAAVSTDDDGDSAFAEHAGSTGNDHDSTGSGDRAESRGSAEPLTAQSGCSQGPHRNGQSRRAEKTGEDDIDPPDEPPA</sequence>